<evidence type="ECO:0000256" key="1">
    <source>
        <dbReference type="ARBA" id="ARBA00008777"/>
    </source>
</evidence>
<keyword evidence="2 4" id="KW-0689">Ribosomal protein</keyword>
<evidence type="ECO:0000256" key="4">
    <source>
        <dbReference type="HAMAP-Rule" id="MF_01368"/>
    </source>
</evidence>
<keyword evidence="3 4" id="KW-0687">Ribonucleoprotein</keyword>
<reference evidence="7 8" key="1">
    <citation type="journal article" date="2023" name="Microbiol. Resour. Announc.">
        <title>Complete Genome Sequence of Imperialibacter roseus strain P4T.</title>
        <authorList>
            <person name="Tizabi D.R."/>
            <person name="Bachvaroff T."/>
            <person name="Hill R.T."/>
        </authorList>
    </citation>
    <scope>NUCLEOTIDE SEQUENCE [LARGE SCALE GENOMIC DNA]</scope>
    <source>
        <strain evidence="7 8">P4T</strain>
    </source>
</reference>
<dbReference type="GO" id="GO:0005840">
    <property type="term" value="C:ribosome"/>
    <property type="evidence" value="ECO:0007669"/>
    <property type="project" value="UniProtKB-KW"/>
</dbReference>
<evidence type="ECO:0000313" key="7">
    <source>
        <dbReference type="EMBL" id="WOK05170.1"/>
    </source>
</evidence>
<sequence>MRHGKKINHLGRTASHRKALLSNMASSLILHKRITTTVAKAKALRKYVEPLITKTKDDSTHNRRIVFSYLQNKYSVQELFGPVAEKTASRPGGYTRIIRLGSRLGDNAEICMMELVDFNELLIGEATAKPKAKRTRRSKAAAGADDAKSSATDAVVVEEAPVAEAAVEEVAAETTEEAAAEAPEEGTDEASADDSAEEEKK</sequence>
<dbReference type="Pfam" id="PF01196">
    <property type="entry name" value="Ribosomal_L17"/>
    <property type="match status" value="1"/>
</dbReference>
<organism evidence="7 8">
    <name type="scientific">Imperialibacter roseus</name>
    <dbReference type="NCBI Taxonomy" id="1324217"/>
    <lineage>
        <taxon>Bacteria</taxon>
        <taxon>Pseudomonadati</taxon>
        <taxon>Bacteroidota</taxon>
        <taxon>Cytophagia</taxon>
        <taxon>Cytophagales</taxon>
        <taxon>Flammeovirgaceae</taxon>
        <taxon>Imperialibacter</taxon>
    </lineage>
</organism>
<dbReference type="NCBIfam" id="TIGR00059">
    <property type="entry name" value="L17"/>
    <property type="match status" value="1"/>
</dbReference>
<dbReference type="PROSITE" id="PS01167">
    <property type="entry name" value="RIBOSOMAL_L17"/>
    <property type="match status" value="1"/>
</dbReference>
<dbReference type="HAMAP" id="MF_01368">
    <property type="entry name" value="Ribosomal_bL17"/>
    <property type="match status" value="1"/>
</dbReference>
<dbReference type="Proteomes" id="UP001302349">
    <property type="component" value="Chromosome"/>
</dbReference>
<evidence type="ECO:0000256" key="2">
    <source>
        <dbReference type="ARBA" id="ARBA00022980"/>
    </source>
</evidence>
<evidence type="ECO:0000256" key="3">
    <source>
        <dbReference type="ARBA" id="ARBA00023274"/>
    </source>
</evidence>
<keyword evidence="8" id="KW-1185">Reference proteome</keyword>
<feature type="compositionally biased region" description="Acidic residues" evidence="6">
    <location>
        <begin position="166"/>
        <end position="201"/>
    </location>
</feature>
<proteinExistence type="inferred from homology"/>
<dbReference type="Gene3D" id="3.90.1030.10">
    <property type="entry name" value="Ribosomal protein L17"/>
    <property type="match status" value="1"/>
</dbReference>
<feature type="region of interest" description="Disordered" evidence="6">
    <location>
        <begin position="129"/>
        <end position="201"/>
    </location>
</feature>
<accession>A0ABZ0IMF6</accession>
<evidence type="ECO:0000256" key="6">
    <source>
        <dbReference type="SAM" id="MobiDB-lite"/>
    </source>
</evidence>
<comment type="subunit">
    <text evidence="4">Part of the 50S ribosomal subunit. Contacts protein L32.</text>
</comment>
<dbReference type="RefSeq" id="WP_317487959.1">
    <property type="nucleotide sequence ID" value="NZ_CP136051.1"/>
</dbReference>
<feature type="compositionally biased region" description="Basic residues" evidence="6">
    <location>
        <begin position="130"/>
        <end position="139"/>
    </location>
</feature>
<dbReference type="PANTHER" id="PTHR14413:SF16">
    <property type="entry name" value="LARGE RIBOSOMAL SUBUNIT PROTEIN BL17M"/>
    <property type="match status" value="1"/>
</dbReference>
<dbReference type="SUPFAM" id="SSF64263">
    <property type="entry name" value="Prokaryotic ribosomal protein L17"/>
    <property type="match status" value="1"/>
</dbReference>
<dbReference type="EMBL" id="CP136051">
    <property type="protein sequence ID" value="WOK05170.1"/>
    <property type="molecule type" value="Genomic_DNA"/>
</dbReference>
<feature type="compositionally biased region" description="Low complexity" evidence="6">
    <location>
        <begin position="140"/>
        <end position="165"/>
    </location>
</feature>
<comment type="similarity">
    <text evidence="1 4 5">Belongs to the bacterial ribosomal protein bL17 family.</text>
</comment>
<protein>
    <recommendedName>
        <fullName evidence="4">Large ribosomal subunit protein bL17</fullName>
    </recommendedName>
</protein>
<dbReference type="InterPro" id="IPR047859">
    <property type="entry name" value="Ribosomal_bL17_CS"/>
</dbReference>
<evidence type="ECO:0000313" key="8">
    <source>
        <dbReference type="Proteomes" id="UP001302349"/>
    </source>
</evidence>
<dbReference type="PANTHER" id="PTHR14413">
    <property type="entry name" value="RIBOSOMAL PROTEIN L17"/>
    <property type="match status" value="1"/>
</dbReference>
<dbReference type="InterPro" id="IPR036373">
    <property type="entry name" value="Ribosomal_bL17_sf"/>
</dbReference>
<dbReference type="InterPro" id="IPR000456">
    <property type="entry name" value="Ribosomal_bL17"/>
</dbReference>
<gene>
    <name evidence="4 7" type="primary">rplQ</name>
    <name evidence="7" type="ORF">RT717_18975</name>
</gene>
<evidence type="ECO:0000256" key="5">
    <source>
        <dbReference type="RuleBase" id="RU000660"/>
    </source>
</evidence>
<name>A0ABZ0IMF6_9BACT</name>